<feature type="non-terminal residue" evidence="2">
    <location>
        <position position="56"/>
    </location>
</feature>
<protein>
    <submittedName>
        <fullName evidence="2">Uncharacterized protein</fullName>
    </submittedName>
</protein>
<feature type="region of interest" description="Disordered" evidence="1">
    <location>
        <begin position="1"/>
        <end position="56"/>
    </location>
</feature>
<dbReference type="EMBL" id="CADCVQ010000073">
    <property type="protein sequence ID" value="CAA9496889.1"/>
    <property type="molecule type" value="Genomic_DNA"/>
</dbReference>
<evidence type="ECO:0000313" key="2">
    <source>
        <dbReference type="EMBL" id="CAA9496889.1"/>
    </source>
</evidence>
<reference evidence="2" key="1">
    <citation type="submission" date="2020-02" db="EMBL/GenBank/DDBJ databases">
        <authorList>
            <person name="Meier V. D."/>
        </authorList>
    </citation>
    <scope>NUCLEOTIDE SEQUENCE</scope>
    <source>
        <strain evidence="2">AVDCRST_MAG67</strain>
    </source>
</reference>
<evidence type="ECO:0000256" key="1">
    <source>
        <dbReference type="SAM" id="MobiDB-lite"/>
    </source>
</evidence>
<sequence>GEPQAQRRDASRTQAQLTGIRAALRPTRALPKRSRSTSPPRDRPSRAPPCARSDAV</sequence>
<proteinExistence type="predicted"/>
<dbReference type="AlphaFoldDB" id="A0A6J4SLZ8"/>
<organism evidence="2">
    <name type="scientific">uncultured Solirubrobacteraceae bacterium</name>
    <dbReference type="NCBI Taxonomy" id="1162706"/>
    <lineage>
        <taxon>Bacteria</taxon>
        <taxon>Bacillati</taxon>
        <taxon>Actinomycetota</taxon>
        <taxon>Thermoleophilia</taxon>
        <taxon>Solirubrobacterales</taxon>
        <taxon>Solirubrobacteraceae</taxon>
        <taxon>environmental samples</taxon>
    </lineage>
</organism>
<feature type="compositionally biased region" description="Basic and acidic residues" evidence="1">
    <location>
        <begin position="1"/>
        <end position="11"/>
    </location>
</feature>
<gene>
    <name evidence="2" type="ORF">AVDCRST_MAG67-1767</name>
</gene>
<name>A0A6J4SLZ8_9ACTN</name>
<accession>A0A6J4SLZ8</accession>
<feature type="non-terminal residue" evidence="2">
    <location>
        <position position="1"/>
    </location>
</feature>